<evidence type="ECO:0000313" key="10">
    <source>
        <dbReference type="Proteomes" id="UP000095094"/>
    </source>
</evidence>
<dbReference type="OrthoDB" id="9995570at2"/>
<evidence type="ECO:0000256" key="5">
    <source>
        <dbReference type="SAM" id="MobiDB-lite"/>
    </source>
</evidence>
<protein>
    <recommendedName>
        <fullName evidence="8">Gram-positive cocci surface proteins LPxTG domain-containing protein</fullName>
    </recommendedName>
</protein>
<keyword evidence="6" id="KW-0812">Transmembrane</keyword>
<evidence type="ECO:0000256" key="7">
    <source>
        <dbReference type="SAM" id="SignalP"/>
    </source>
</evidence>
<organism evidence="9 10">
    <name type="scientific">Enterococcus termitis</name>
    <dbReference type="NCBI Taxonomy" id="332950"/>
    <lineage>
        <taxon>Bacteria</taxon>
        <taxon>Bacillati</taxon>
        <taxon>Bacillota</taxon>
        <taxon>Bacilli</taxon>
        <taxon>Lactobacillales</taxon>
        <taxon>Enterococcaceae</taxon>
        <taxon>Enterococcus</taxon>
    </lineage>
</organism>
<feature type="domain" description="Gram-positive cocci surface proteins LPxTG" evidence="8">
    <location>
        <begin position="91"/>
        <end position="131"/>
    </location>
</feature>
<sequence>MKKRHVFVALLSLCGFFFLTVGGYQVQAVEHKEYESRTGVGFYGSYEYPDEEGSQNDDSSSEEPTEMPSPDKPIDKEQIQNEIETNQLVSKPTGRTLPHTGEISNRFIGLIGVLIVVAIILIVLINRKKSKEENA</sequence>
<dbReference type="AlphaFoldDB" id="A0A1E5GZI2"/>
<proteinExistence type="predicted"/>
<comment type="caution">
    <text evidence="9">The sequence shown here is derived from an EMBL/GenBank/DDBJ whole genome shotgun (WGS) entry which is preliminary data.</text>
</comment>
<feature type="compositionally biased region" description="Acidic residues" evidence="5">
    <location>
        <begin position="48"/>
        <end position="65"/>
    </location>
</feature>
<keyword evidence="2" id="KW-0964">Secreted</keyword>
<evidence type="ECO:0000256" key="1">
    <source>
        <dbReference type="ARBA" id="ARBA00022512"/>
    </source>
</evidence>
<evidence type="ECO:0000313" key="9">
    <source>
        <dbReference type="EMBL" id="OEG18134.1"/>
    </source>
</evidence>
<keyword evidence="10" id="KW-1185">Reference proteome</keyword>
<keyword evidence="6" id="KW-0472">Membrane</keyword>
<dbReference type="Pfam" id="PF00746">
    <property type="entry name" value="Gram_pos_anchor"/>
    <property type="match status" value="1"/>
</dbReference>
<keyword evidence="1" id="KW-0134">Cell wall</keyword>
<evidence type="ECO:0000256" key="4">
    <source>
        <dbReference type="ARBA" id="ARBA00023088"/>
    </source>
</evidence>
<name>A0A1E5GZI2_9ENTE</name>
<keyword evidence="4" id="KW-0572">Peptidoglycan-anchor</keyword>
<dbReference type="EMBL" id="MIJY01000007">
    <property type="protein sequence ID" value="OEG18134.1"/>
    <property type="molecule type" value="Genomic_DNA"/>
</dbReference>
<dbReference type="InterPro" id="IPR019931">
    <property type="entry name" value="LPXTG_anchor"/>
</dbReference>
<feature type="region of interest" description="Disordered" evidence="5">
    <location>
        <begin position="43"/>
        <end position="98"/>
    </location>
</feature>
<dbReference type="RefSeq" id="WP_069662687.1">
    <property type="nucleotide sequence ID" value="NZ_JBHUJJ010000001.1"/>
</dbReference>
<dbReference type="Proteomes" id="UP000095094">
    <property type="component" value="Unassembled WGS sequence"/>
</dbReference>
<keyword evidence="6" id="KW-1133">Transmembrane helix</keyword>
<feature type="compositionally biased region" description="Polar residues" evidence="5">
    <location>
        <begin position="80"/>
        <end position="90"/>
    </location>
</feature>
<accession>A0A1E5GZI2</accession>
<evidence type="ECO:0000256" key="2">
    <source>
        <dbReference type="ARBA" id="ARBA00022525"/>
    </source>
</evidence>
<evidence type="ECO:0000256" key="3">
    <source>
        <dbReference type="ARBA" id="ARBA00022729"/>
    </source>
</evidence>
<feature type="signal peptide" evidence="7">
    <location>
        <begin position="1"/>
        <end position="28"/>
    </location>
</feature>
<evidence type="ECO:0000256" key="6">
    <source>
        <dbReference type="SAM" id="Phobius"/>
    </source>
</evidence>
<feature type="chain" id="PRO_5009178062" description="Gram-positive cocci surface proteins LPxTG domain-containing protein" evidence="7">
    <location>
        <begin position="29"/>
        <end position="135"/>
    </location>
</feature>
<reference evidence="10" key="1">
    <citation type="submission" date="2016-09" db="EMBL/GenBank/DDBJ databases">
        <authorList>
            <person name="Gulvik C.A."/>
        </authorList>
    </citation>
    <scope>NUCLEOTIDE SEQUENCE [LARGE SCALE GENOMIC DNA]</scope>
    <source>
        <strain evidence="10">LMG 8895</strain>
    </source>
</reference>
<keyword evidence="3 7" id="KW-0732">Signal</keyword>
<feature type="transmembrane region" description="Helical" evidence="6">
    <location>
        <begin position="107"/>
        <end position="125"/>
    </location>
</feature>
<dbReference type="NCBIfam" id="TIGR01167">
    <property type="entry name" value="LPXTG_anchor"/>
    <property type="match status" value="1"/>
</dbReference>
<evidence type="ECO:0000259" key="8">
    <source>
        <dbReference type="Pfam" id="PF00746"/>
    </source>
</evidence>
<gene>
    <name evidence="9" type="ORF">BCR25_16705</name>
</gene>